<name>A0A928TQD1_UNCKA</name>
<dbReference type="AlphaFoldDB" id="A0A928TQD1"/>
<protein>
    <submittedName>
        <fullName evidence="1">Uncharacterized protein</fullName>
    </submittedName>
</protein>
<dbReference type="Proteomes" id="UP000710385">
    <property type="component" value="Unassembled WGS sequence"/>
</dbReference>
<proteinExistence type="predicted"/>
<organism evidence="1 2">
    <name type="scientific">candidate division WWE3 bacterium</name>
    <dbReference type="NCBI Taxonomy" id="2053526"/>
    <lineage>
        <taxon>Bacteria</taxon>
        <taxon>Katanobacteria</taxon>
    </lineage>
</organism>
<sequence>MRYLNDEHIPELEGEYPGTDQLLLLEQELADRGMHVDGGALREADIHVLVTARPVRKNILPPFRKD</sequence>
<dbReference type="EMBL" id="JABTTY010000001">
    <property type="protein sequence ID" value="MBE7525141.1"/>
    <property type="molecule type" value="Genomic_DNA"/>
</dbReference>
<evidence type="ECO:0000313" key="1">
    <source>
        <dbReference type="EMBL" id="MBE7525141.1"/>
    </source>
</evidence>
<comment type="caution">
    <text evidence="1">The sequence shown here is derived from an EMBL/GenBank/DDBJ whole genome shotgun (WGS) entry which is preliminary data.</text>
</comment>
<evidence type="ECO:0000313" key="2">
    <source>
        <dbReference type="Proteomes" id="UP000710385"/>
    </source>
</evidence>
<reference evidence="1" key="1">
    <citation type="submission" date="2020-05" db="EMBL/GenBank/DDBJ databases">
        <title>High-Quality Genomes of Partial-Nitritation/Anammox System by Hierarchical Clustering Based Hybrid Assembly.</title>
        <authorList>
            <person name="Liu L."/>
            <person name="Wang Y."/>
            <person name="Che Y."/>
            <person name="Chen Y."/>
            <person name="Xia Y."/>
            <person name="Luo R."/>
            <person name="Cheng S.H."/>
            <person name="Zheng C."/>
            <person name="Zhang T."/>
        </authorList>
    </citation>
    <scope>NUCLEOTIDE SEQUENCE</scope>
    <source>
        <strain evidence="1">H1_PAT1</strain>
    </source>
</reference>
<gene>
    <name evidence="1" type="ORF">HS096_01980</name>
</gene>
<accession>A0A928TQD1</accession>